<dbReference type="Pfam" id="PF00734">
    <property type="entry name" value="CBM_1"/>
    <property type="match status" value="1"/>
</dbReference>
<reference evidence="5 6" key="1">
    <citation type="journal article" date="2016" name="Mol. Biol. Evol.">
        <title>Comparative Genomics of Early-Diverging Mushroom-Forming Fungi Provides Insights into the Origins of Lignocellulose Decay Capabilities.</title>
        <authorList>
            <person name="Nagy L.G."/>
            <person name="Riley R."/>
            <person name="Tritt A."/>
            <person name="Adam C."/>
            <person name="Daum C."/>
            <person name="Floudas D."/>
            <person name="Sun H."/>
            <person name="Yadav J.S."/>
            <person name="Pangilinan J."/>
            <person name="Larsson K.H."/>
            <person name="Matsuura K."/>
            <person name="Barry K."/>
            <person name="Labutti K."/>
            <person name="Kuo R."/>
            <person name="Ohm R.A."/>
            <person name="Bhattacharya S.S."/>
            <person name="Shirouzu T."/>
            <person name="Yoshinaga Y."/>
            <person name="Martin F.M."/>
            <person name="Grigoriev I.V."/>
            <person name="Hibbett D.S."/>
        </authorList>
    </citation>
    <scope>NUCLEOTIDE SEQUENCE [LARGE SCALE GENOMIC DNA]</scope>
    <source>
        <strain evidence="5 6">CBS 109695</strain>
    </source>
</reference>
<evidence type="ECO:0000259" key="4">
    <source>
        <dbReference type="PROSITE" id="PS51164"/>
    </source>
</evidence>
<accession>A0A166BM03</accession>
<feature type="signal peptide" evidence="3">
    <location>
        <begin position="1"/>
        <end position="18"/>
    </location>
</feature>
<dbReference type="GO" id="GO:0005576">
    <property type="term" value="C:extracellular region"/>
    <property type="evidence" value="ECO:0007669"/>
    <property type="project" value="InterPro"/>
</dbReference>
<dbReference type="AlphaFoldDB" id="A0A166BM03"/>
<sequence>MLRLAALTTLALAHHAHAQSSAYGQCGGIGWAGSTSCVSGYTCTISSAYYSQCIPGTAPTTSKSPVTTSNTGSSTSSPVIISTPTTSSGPTGTVAWAPGTATLLPNQLWIRADEQPDFHFYLQSKVLNSPGDAVISNPATAAQNNIVSGQLVQYLPSGSKLYLGVYPNATGTTRLKMYWSTAPATNVTWSWEGDGVQGNVPGYTSAATGNFLSCTDTSTTATNIYLDLGAFDYLTPTGCASETLNYYNGATTVT</sequence>
<dbReference type="GO" id="GO:0030248">
    <property type="term" value="F:cellulose binding"/>
    <property type="evidence" value="ECO:0007669"/>
    <property type="project" value="InterPro"/>
</dbReference>
<evidence type="ECO:0000313" key="6">
    <source>
        <dbReference type="Proteomes" id="UP000076532"/>
    </source>
</evidence>
<dbReference type="Proteomes" id="UP000076532">
    <property type="component" value="Unassembled WGS sequence"/>
</dbReference>
<keyword evidence="1 3" id="KW-0732">Signal</keyword>
<dbReference type="PROSITE" id="PS51164">
    <property type="entry name" value="CBM1_2"/>
    <property type="match status" value="1"/>
</dbReference>
<organism evidence="5 6">
    <name type="scientific">Athelia psychrophila</name>
    <dbReference type="NCBI Taxonomy" id="1759441"/>
    <lineage>
        <taxon>Eukaryota</taxon>
        <taxon>Fungi</taxon>
        <taxon>Dikarya</taxon>
        <taxon>Basidiomycota</taxon>
        <taxon>Agaricomycotina</taxon>
        <taxon>Agaricomycetes</taxon>
        <taxon>Agaricomycetidae</taxon>
        <taxon>Atheliales</taxon>
        <taxon>Atheliaceae</taxon>
        <taxon>Athelia</taxon>
    </lineage>
</organism>
<evidence type="ECO:0000256" key="3">
    <source>
        <dbReference type="SAM" id="SignalP"/>
    </source>
</evidence>
<feature type="chain" id="PRO_5007871254" evidence="3">
    <location>
        <begin position="19"/>
        <end position="254"/>
    </location>
</feature>
<dbReference type="GO" id="GO:0005975">
    <property type="term" value="P:carbohydrate metabolic process"/>
    <property type="evidence" value="ECO:0007669"/>
    <property type="project" value="InterPro"/>
</dbReference>
<name>A0A166BM03_9AGAM</name>
<evidence type="ECO:0000256" key="2">
    <source>
        <dbReference type="SAM" id="MobiDB-lite"/>
    </source>
</evidence>
<evidence type="ECO:0000256" key="1">
    <source>
        <dbReference type="ARBA" id="ARBA00022729"/>
    </source>
</evidence>
<dbReference type="STRING" id="436010.A0A166BM03"/>
<dbReference type="OrthoDB" id="2115822at2759"/>
<keyword evidence="6" id="KW-1185">Reference proteome</keyword>
<gene>
    <name evidence="5" type="ORF">FIBSPDRAFT_835818</name>
</gene>
<dbReference type="SMART" id="SM00236">
    <property type="entry name" value="fCBD"/>
    <property type="match status" value="1"/>
</dbReference>
<dbReference type="EMBL" id="KV417642">
    <property type="protein sequence ID" value="KZP12780.1"/>
    <property type="molecule type" value="Genomic_DNA"/>
</dbReference>
<proteinExistence type="predicted"/>
<dbReference type="InterPro" id="IPR000254">
    <property type="entry name" value="CBD"/>
</dbReference>
<feature type="domain" description="CBM1" evidence="4">
    <location>
        <begin position="18"/>
        <end position="54"/>
    </location>
</feature>
<protein>
    <submittedName>
        <fullName evidence="5">Carbohydrate-binding module family 1 protein</fullName>
    </submittedName>
</protein>
<evidence type="ECO:0000313" key="5">
    <source>
        <dbReference type="EMBL" id="KZP12780.1"/>
    </source>
</evidence>
<dbReference type="InterPro" id="IPR035971">
    <property type="entry name" value="CBD_sf"/>
</dbReference>
<feature type="region of interest" description="Disordered" evidence="2">
    <location>
        <begin position="59"/>
        <end position="92"/>
    </location>
</feature>
<dbReference type="PROSITE" id="PS00562">
    <property type="entry name" value="CBM1_1"/>
    <property type="match status" value="1"/>
</dbReference>
<dbReference type="SUPFAM" id="SSF57180">
    <property type="entry name" value="Cellulose-binding domain"/>
    <property type="match status" value="1"/>
</dbReference>
<feature type="compositionally biased region" description="Low complexity" evidence="2">
    <location>
        <begin position="64"/>
        <end position="92"/>
    </location>
</feature>